<comment type="caution">
    <text evidence="1">The sequence shown here is derived from an EMBL/GenBank/DDBJ whole genome shotgun (WGS) entry which is preliminary data.</text>
</comment>
<protein>
    <submittedName>
        <fullName evidence="1">Uncharacterized protein</fullName>
    </submittedName>
</protein>
<gene>
    <name evidence="1" type="ORF">TeGR_g4286</name>
</gene>
<dbReference type="EMBL" id="BRYB01002125">
    <property type="protein sequence ID" value="GMI40070.1"/>
    <property type="molecule type" value="Genomic_DNA"/>
</dbReference>
<evidence type="ECO:0000313" key="2">
    <source>
        <dbReference type="Proteomes" id="UP001165060"/>
    </source>
</evidence>
<accession>A0ABQ6N3X4</accession>
<sequence>IGQLTDHGLKAFHGRMKEDYDYSVNVGRGAIFYEFRNFMLGNLRIPKATPKSKPVVTFSLHSSTSTARNLGFEKQIAAVEAAFGDDIEVRTVQFSAMTAEEQVRATTESSILITGAGGGALTGMFLDRGSSILLFYDDTGKDASNSGQFDYPARLDWDYFDNCAYLRVSWIPIKGLDEPAALESFVKMVAAEIEGQQLMRIDT</sequence>
<dbReference type="Proteomes" id="UP001165060">
    <property type="component" value="Unassembled WGS sequence"/>
</dbReference>
<feature type="non-terminal residue" evidence="1">
    <location>
        <position position="1"/>
    </location>
</feature>
<evidence type="ECO:0000313" key="1">
    <source>
        <dbReference type="EMBL" id="GMI40070.1"/>
    </source>
</evidence>
<reference evidence="1 2" key="1">
    <citation type="journal article" date="2023" name="Commun. Biol.">
        <title>Genome analysis of Parmales, the sister group of diatoms, reveals the evolutionary specialization of diatoms from phago-mixotrophs to photoautotrophs.</title>
        <authorList>
            <person name="Ban H."/>
            <person name="Sato S."/>
            <person name="Yoshikawa S."/>
            <person name="Yamada K."/>
            <person name="Nakamura Y."/>
            <person name="Ichinomiya M."/>
            <person name="Sato N."/>
            <person name="Blanc-Mathieu R."/>
            <person name="Endo H."/>
            <person name="Kuwata A."/>
            <person name="Ogata H."/>
        </authorList>
    </citation>
    <scope>NUCLEOTIDE SEQUENCE [LARGE SCALE GENOMIC DNA]</scope>
</reference>
<proteinExistence type="predicted"/>
<name>A0ABQ6N3X4_9STRA</name>
<organism evidence="1 2">
    <name type="scientific">Tetraparma gracilis</name>
    <dbReference type="NCBI Taxonomy" id="2962635"/>
    <lineage>
        <taxon>Eukaryota</taxon>
        <taxon>Sar</taxon>
        <taxon>Stramenopiles</taxon>
        <taxon>Ochrophyta</taxon>
        <taxon>Bolidophyceae</taxon>
        <taxon>Parmales</taxon>
        <taxon>Triparmaceae</taxon>
        <taxon>Tetraparma</taxon>
    </lineage>
</organism>
<keyword evidence="2" id="KW-1185">Reference proteome</keyword>